<dbReference type="EMBL" id="BAAAFH010000021">
    <property type="protein sequence ID" value="GAA0876048.1"/>
    <property type="molecule type" value="Genomic_DNA"/>
</dbReference>
<reference evidence="3 4" key="1">
    <citation type="journal article" date="2019" name="Int. J. Syst. Evol. Microbiol.">
        <title>The Global Catalogue of Microorganisms (GCM) 10K type strain sequencing project: providing services to taxonomists for standard genome sequencing and annotation.</title>
        <authorList>
            <consortium name="The Broad Institute Genomics Platform"/>
            <consortium name="The Broad Institute Genome Sequencing Center for Infectious Disease"/>
            <person name="Wu L."/>
            <person name="Ma J."/>
        </authorList>
    </citation>
    <scope>NUCLEOTIDE SEQUENCE [LARGE SCALE GENOMIC DNA]</scope>
    <source>
        <strain evidence="3 4">JCM 16083</strain>
    </source>
</reference>
<proteinExistence type="predicted"/>
<protein>
    <submittedName>
        <fullName evidence="3">Uncharacterized protein</fullName>
    </submittedName>
</protein>
<dbReference type="Proteomes" id="UP001501126">
    <property type="component" value="Unassembled WGS sequence"/>
</dbReference>
<gene>
    <name evidence="3" type="ORF">GCM10009118_24580</name>
</gene>
<dbReference type="RefSeq" id="WP_343788185.1">
    <property type="nucleotide sequence ID" value="NZ_BAAAFH010000021.1"/>
</dbReference>
<comment type="caution">
    <text evidence="3">The sequence shown here is derived from an EMBL/GenBank/DDBJ whole genome shotgun (WGS) entry which is preliminary data.</text>
</comment>
<feature type="domain" description="GAD-related" evidence="1">
    <location>
        <begin position="4"/>
        <end position="100"/>
    </location>
</feature>
<name>A0ABN1MSE1_9FLAO</name>
<accession>A0ABN1MSE1</accession>
<evidence type="ECO:0000313" key="4">
    <source>
        <dbReference type="Proteomes" id="UP001501126"/>
    </source>
</evidence>
<feature type="domain" description="T6SS immunity protein Tdi1 C-terminal" evidence="2">
    <location>
        <begin position="115"/>
        <end position="176"/>
    </location>
</feature>
<dbReference type="Pfam" id="PF08906">
    <property type="entry name" value="T6SS_Tdi1_C"/>
    <property type="match status" value="1"/>
</dbReference>
<keyword evidence="4" id="KW-1185">Reference proteome</keyword>
<evidence type="ECO:0000259" key="2">
    <source>
        <dbReference type="Pfam" id="PF08906"/>
    </source>
</evidence>
<dbReference type="InterPro" id="IPR015002">
    <property type="entry name" value="T6SS_Tdi1_C"/>
</dbReference>
<organism evidence="3 4">
    <name type="scientific">Wandonia haliotis</name>
    <dbReference type="NCBI Taxonomy" id="574963"/>
    <lineage>
        <taxon>Bacteria</taxon>
        <taxon>Pseudomonadati</taxon>
        <taxon>Bacteroidota</taxon>
        <taxon>Flavobacteriia</taxon>
        <taxon>Flavobacteriales</taxon>
        <taxon>Crocinitomicaceae</taxon>
        <taxon>Wandonia</taxon>
    </lineage>
</organism>
<evidence type="ECO:0000313" key="3">
    <source>
        <dbReference type="EMBL" id="GAA0876048.1"/>
    </source>
</evidence>
<sequence length="191" mass="22196">MKQYINFTTKFGEGIKHQNVDIAAISEYDQYLLTNEVVEILSEEGISSYGDGFIWTLNPNDYVEWLNNWIQLEDRCVPFGRTAFGDLFFMKERQPMILTVSKGLIDYTTSRLDWFFNRYLSEDEFMDEYFNLTLYKNLSSKDLNQNECYGFKTLLSEGGAETISNVSKMDLKAYLASVSSNLAEVGFYKHE</sequence>
<dbReference type="InterPro" id="IPR014983">
    <property type="entry name" value="GAD-rel"/>
</dbReference>
<dbReference type="Pfam" id="PF08887">
    <property type="entry name" value="GAD-like"/>
    <property type="match status" value="1"/>
</dbReference>
<evidence type="ECO:0000259" key="1">
    <source>
        <dbReference type="Pfam" id="PF08887"/>
    </source>
</evidence>